<accession>A0ABV9Q4L2</accession>
<dbReference type="Pfam" id="PF25425">
    <property type="entry name" value="YfjL_N"/>
    <property type="match status" value="1"/>
</dbReference>
<sequence>METNRKFLIVIPFLLLLILILSGYLWYNGSPWGNKHDKELMIKFLNEKYPSHSYTIVREGYNVKKGEYELVVIFKDNPSTEHFYAIRNNELVEVRKSP</sequence>
<feature type="domain" description="YfjL-like N-terminal" evidence="2">
    <location>
        <begin position="5"/>
        <end position="89"/>
    </location>
</feature>
<dbReference type="Proteomes" id="UP001596002">
    <property type="component" value="Unassembled WGS sequence"/>
</dbReference>
<comment type="caution">
    <text evidence="3">The sequence shown here is derived from an EMBL/GenBank/DDBJ whole genome shotgun (WGS) entry which is preliminary data.</text>
</comment>
<reference evidence="4" key="1">
    <citation type="journal article" date="2019" name="Int. J. Syst. Evol. Microbiol.">
        <title>The Global Catalogue of Microorganisms (GCM) 10K type strain sequencing project: providing services to taxonomists for standard genome sequencing and annotation.</title>
        <authorList>
            <consortium name="The Broad Institute Genomics Platform"/>
            <consortium name="The Broad Institute Genome Sequencing Center for Infectious Disease"/>
            <person name="Wu L."/>
            <person name="Ma J."/>
        </authorList>
    </citation>
    <scope>NUCLEOTIDE SEQUENCE [LARGE SCALE GENOMIC DNA]</scope>
    <source>
        <strain evidence="4">WYCCWR 12678</strain>
    </source>
</reference>
<keyword evidence="1" id="KW-0812">Transmembrane</keyword>
<organism evidence="3 4">
    <name type="scientific">Effusibacillus consociatus</name>
    <dbReference type="NCBI Taxonomy" id="1117041"/>
    <lineage>
        <taxon>Bacteria</taxon>
        <taxon>Bacillati</taxon>
        <taxon>Bacillota</taxon>
        <taxon>Bacilli</taxon>
        <taxon>Bacillales</taxon>
        <taxon>Alicyclobacillaceae</taxon>
        <taxon>Effusibacillus</taxon>
    </lineage>
</organism>
<evidence type="ECO:0000313" key="3">
    <source>
        <dbReference type="EMBL" id="MFC4769086.1"/>
    </source>
</evidence>
<keyword evidence="1" id="KW-0472">Membrane</keyword>
<dbReference type="InterPro" id="IPR057359">
    <property type="entry name" value="YfjL_N"/>
</dbReference>
<evidence type="ECO:0000259" key="2">
    <source>
        <dbReference type="Pfam" id="PF25425"/>
    </source>
</evidence>
<gene>
    <name evidence="3" type="ORF">ACFO8Q_17280</name>
</gene>
<proteinExistence type="predicted"/>
<feature type="transmembrane region" description="Helical" evidence="1">
    <location>
        <begin position="7"/>
        <end position="27"/>
    </location>
</feature>
<evidence type="ECO:0000313" key="4">
    <source>
        <dbReference type="Proteomes" id="UP001596002"/>
    </source>
</evidence>
<protein>
    <submittedName>
        <fullName evidence="3">DUF3139 domain-containing protein</fullName>
    </submittedName>
</protein>
<dbReference type="EMBL" id="JBHSHC010000116">
    <property type="protein sequence ID" value="MFC4769086.1"/>
    <property type="molecule type" value="Genomic_DNA"/>
</dbReference>
<keyword evidence="4" id="KW-1185">Reference proteome</keyword>
<keyword evidence="1" id="KW-1133">Transmembrane helix</keyword>
<evidence type="ECO:0000256" key="1">
    <source>
        <dbReference type="SAM" id="Phobius"/>
    </source>
</evidence>
<name>A0ABV9Q4L2_9BACL</name>
<dbReference type="RefSeq" id="WP_380027206.1">
    <property type="nucleotide sequence ID" value="NZ_JBHSHC010000116.1"/>
</dbReference>